<feature type="compositionally biased region" description="Acidic residues" evidence="6">
    <location>
        <begin position="64"/>
        <end position="82"/>
    </location>
</feature>
<comment type="caution">
    <text evidence="8">The sequence shown here is derived from an EMBL/GenBank/DDBJ whole genome shotgun (WGS) entry which is preliminary data.</text>
</comment>
<evidence type="ECO:0000256" key="6">
    <source>
        <dbReference type="SAM" id="MobiDB-lite"/>
    </source>
</evidence>
<protein>
    <recommendedName>
        <fullName evidence="2">Regulatory protein zeste</fullName>
    </recommendedName>
</protein>
<feature type="compositionally biased region" description="Gly residues" evidence="6">
    <location>
        <begin position="88"/>
        <end position="97"/>
    </location>
</feature>
<feature type="region of interest" description="Disordered" evidence="6">
    <location>
        <begin position="46"/>
        <end position="136"/>
    </location>
</feature>
<dbReference type="AlphaFoldDB" id="A0AAE1L9F1"/>
<keyword evidence="3" id="KW-0805">Transcription regulation</keyword>
<reference evidence="8" key="1">
    <citation type="submission" date="2021-07" db="EMBL/GenBank/DDBJ databases">
        <authorList>
            <person name="Catto M.A."/>
            <person name="Jacobson A."/>
            <person name="Kennedy G."/>
            <person name="Labadie P."/>
            <person name="Hunt B.G."/>
            <person name="Srinivasan R."/>
        </authorList>
    </citation>
    <scope>NUCLEOTIDE SEQUENCE</scope>
    <source>
        <strain evidence="8">PL_HMW_Pooled</strain>
        <tissue evidence="8">Head</tissue>
    </source>
</reference>
<evidence type="ECO:0000313" key="8">
    <source>
        <dbReference type="EMBL" id="KAK3911661.1"/>
    </source>
</evidence>
<comment type="function">
    <text evidence="5">Involved in transvection phenomena (= synapsis-dependent gene expression), where the synaptic pairing of chromosomes carrying genes with which zeste interacts influences the expression of these genes. Zeste binds to DNA and stimulates transcription from a nearby promoter.</text>
</comment>
<dbReference type="InterPro" id="IPR028002">
    <property type="entry name" value="Myb_DNA-bind_5"/>
</dbReference>
<evidence type="ECO:0000256" key="5">
    <source>
        <dbReference type="ARBA" id="ARBA00025466"/>
    </source>
</evidence>
<evidence type="ECO:0000259" key="7">
    <source>
        <dbReference type="Pfam" id="PF13873"/>
    </source>
</evidence>
<dbReference type="Pfam" id="PF13873">
    <property type="entry name" value="Myb_DNA-bind_5"/>
    <property type="match status" value="1"/>
</dbReference>
<feature type="domain" description="Myb/SANT-like DNA-binding" evidence="7">
    <location>
        <begin position="137"/>
        <end position="209"/>
    </location>
</feature>
<dbReference type="Proteomes" id="UP001219518">
    <property type="component" value="Unassembled WGS sequence"/>
</dbReference>
<gene>
    <name evidence="8" type="ORF">KUF71_021322</name>
</gene>
<evidence type="ECO:0000256" key="3">
    <source>
        <dbReference type="ARBA" id="ARBA00023015"/>
    </source>
</evidence>
<feature type="compositionally biased region" description="Polar residues" evidence="6">
    <location>
        <begin position="125"/>
        <end position="135"/>
    </location>
</feature>
<keyword evidence="4" id="KW-0804">Transcription</keyword>
<evidence type="ECO:0000256" key="1">
    <source>
        <dbReference type="ARBA" id="ARBA00011764"/>
    </source>
</evidence>
<keyword evidence="9" id="KW-1185">Reference proteome</keyword>
<organism evidence="8 9">
    <name type="scientific">Frankliniella fusca</name>
    <dbReference type="NCBI Taxonomy" id="407009"/>
    <lineage>
        <taxon>Eukaryota</taxon>
        <taxon>Metazoa</taxon>
        <taxon>Ecdysozoa</taxon>
        <taxon>Arthropoda</taxon>
        <taxon>Hexapoda</taxon>
        <taxon>Insecta</taxon>
        <taxon>Pterygota</taxon>
        <taxon>Neoptera</taxon>
        <taxon>Paraneoptera</taxon>
        <taxon>Thysanoptera</taxon>
        <taxon>Terebrantia</taxon>
        <taxon>Thripoidea</taxon>
        <taxon>Thripidae</taxon>
        <taxon>Frankliniella</taxon>
    </lineage>
</organism>
<reference evidence="8" key="2">
    <citation type="journal article" date="2023" name="BMC Genomics">
        <title>Pest status, molecular evolution, and epigenetic factors derived from the genome assembly of Frankliniella fusca, a thysanopteran phytovirus vector.</title>
        <authorList>
            <person name="Catto M.A."/>
            <person name="Labadie P.E."/>
            <person name="Jacobson A.L."/>
            <person name="Kennedy G.G."/>
            <person name="Srinivasan R."/>
            <person name="Hunt B.G."/>
        </authorList>
    </citation>
    <scope>NUCLEOTIDE SEQUENCE</scope>
    <source>
        <strain evidence="8">PL_HMW_Pooled</strain>
    </source>
</reference>
<feature type="compositionally biased region" description="Acidic residues" evidence="6">
    <location>
        <begin position="105"/>
        <end position="114"/>
    </location>
</feature>
<evidence type="ECO:0000313" key="9">
    <source>
        <dbReference type="Proteomes" id="UP001219518"/>
    </source>
</evidence>
<name>A0AAE1L9F1_9NEOP</name>
<accession>A0AAE1L9F1</accession>
<proteinExistence type="predicted"/>
<dbReference type="EMBL" id="JAHWGI010000284">
    <property type="protein sequence ID" value="KAK3911661.1"/>
    <property type="molecule type" value="Genomic_DNA"/>
</dbReference>
<sequence>MAAMAIEAEIDVEVFSGSATMKSNGETIEAVMGRLNITIPDEVKMASHAIAERQGGQDGTEYGSAEEDEQDDRDSDDGDSDNDDRGGRGGGTGGAGCGHSHSSSDEGDVQDQDDKDDHGGHGESTYDQEGTSSSAMARVTDEQKNFLLAYMEKNVKFSQREYYSLTGKKTLQEDWKTLSASLNSLPGSQKSVAEWQRYWCDQRAGVKQRAREVNHFNRGTGGGPPTELLSNYDQRLLACIGGWKRVQGIMGVKDTLEIKRKKFWPCSLNRRSHSRSRSPSRRRI</sequence>
<comment type="subunit">
    <text evidence="1">Self-associates forming complexes of several hundred monomers.</text>
</comment>
<evidence type="ECO:0000256" key="2">
    <source>
        <dbReference type="ARBA" id="ARBA00016807"/>
    </source>
</evidence>
<evidence type="ECO:0000256" key="4">
    <source>
        <dbReference type="ARBA" id="ARBA00023163"/>
    </source>
</evidence>